<dbReference type="Proteomes" id="UP000829069">
    <property type="component" value="Chromosome"/>
</dbReference>
<evidence type="ECO:0000259" key="2">
    <source>
        <dbReference type="SMART" id="SM00955"/>
    </source>
</evidence>
<feature type="region of interest" description="Disordered" evidence="1">
    <location>
        <begin position="430"/>
        <end position="482"/>
    </location>
</feature>
<evidence type="ECO:0000313" key="3">
    <source>
        <dbReference type="EMBL" id="UNK47006.1"/>
    </source>
</evidence>
<dbReference type="SUPFAM" id="SSF50249">
    <property type="entry name" value="Nucleic acid-binding proteins"/>
    <property type="match status" value="1"/>
</dbReference>
<evidence type="ECO:0000256" key="1">
    <source>
        <dbReference type="SAM" id="MobiDB-lite"/>
    </source>
</evidence>
<dbReference type="SMART" id="SM00955">
    <property type="entry name" value="RNB"/>
    <property type="match status" value="1"/>
</dbReference>
<organism evidence="3 4">
    <name type="scientific">Arthrobacter sulfonylureivorans</name>
    <dbReference type="NCBI Taxonomy" id="2486855"/>
    <lineage>
        <taxon>Bacteria</taxon>
        <taxon>Bacillati</taxon>
        <taxon>Actinomycetota</taxon>
        <taxon>Actinomycetes</taxon>
        <taxon>Micrococcales</taxon>
        <taxon>Micrococcaceae</taxon>
        <taxon>Arthrobacter</taxon>
    </lineage>
</organism>
<name>A0ABY3WC19_9MICC</name>
<proteinExistence type="predicted"/>
<dbReference type="RefSeq" id="WP_241914859.1">
    <property type="nucleotide sequence ID" value="NZ_CP093326.1"/>
</dbReference>
<feature type="compositionally biased region" description="Gly residues" evidence="1">
    <location>
        <begin position="463"/>
        <end position="479"/>
    </location>
</feature>
<dbReference type="EMBL" id="CP093326">
    <property type="protein sequence ID" value="UNK47006.1"/>
    <property type="molecule type" value="Genomic_DNA"/>
</dbReference>
<accession>A0ABY3WC19</accession>
<dbReference type="InterPro" id="IPR001900">
    <property type="entry name" value="RNase_II/R"/>
</dbReference>
<dbReference type="Pfam" id="PF00773">
    <property type="entry name" value="RNB"/>
    <property type="match status" value="1"/>
</dbReference>
<dbReference type="PANTHER" id="PTHR23355:SF42">
    <property type="entry name" value="RIBONUCLEASE II, CHLOROPLASTIC_MITOCHONDRIAL"/>
    <property type="match status" value="1"/>
</dbReference>
<dbReference type="InterPro" id="IPR040596">
    <property type="entry name" value="RNase_II_C_S1"/>
</dbReference>
<gene>
    <name evidence="3" type="ORF">MNQ99_06555</name>
</gene>
<dbReference type="InterPro" id="IPR012340">
    <property type="entry name" value="NA-bd_OB-fold"/>
</dbReference>
<protein>
    <submittedName>
        <fullName evidence="3">RNB domain-containing ribonuclease</fullName>
    </submittedName>
</protein>
<dbReference type="Pfam" id="PF18614">
    <property type="entry name" value="RNase_II_C_S1"/>
    <property type="match status" value="1"/>
</dbReference>
<keyword evidence="4" id="KW-1185">Reference proteome</keyword>
<dbReference type="InterPro" id="IPR050180">
    <property type="entry name" value="RNR_Ribonuclease"/>
</dbReference>
<dbReference type="PANTHER" id="PTHR23355">
    <property type="entry name" value="RIBONUCLEASE"/>
    <property type="match status" value="1"/>
</dbReference>
<feature type="domain" description="RNB" evidence="2">
    <location>
        <begin position="53"/>
        <end position="370"/>
    </location>
</feature>
<evidence type="ECO:0000313" key="4">
    <source>
        <dbReference type="Proteomes" id="UP000829069"/>
    </source>
</evidence>
<reference evidence="3 4" key="1">
    <citation type="submission" date="2022-03" db="EMBL/GenBank/DDBJ databases">
        <title>Isotopic signatures of nitrous oxide derived from detoxification processes.</title>
        <authorList>
            <person name="Behrendt U."/>
            <person name="Buchen C."/>
            <person name="Well R."/>
            <person name="Ulrich A."/>
            <person name="Rohe L."/>
            <person name="Kolb S."/>
            <person name="Schloter M."/>
            <person name="Horn M.A."/>
            <person name="Augustin J."/>
        </authorList>
    </citation>
    <scope>NUCLEOTIDE SEQUENCE [LARGE SCALE GENOMIC DNA]</scope>
    <source>
        <strain evidence="3 4">S4-C24</strain>
    </source>
</reference>
<sequence length="526" mass="56762">MPYPHLDSRVNESQHLLARVLNDLRTEYDLPQEFDAGALAEAEAAVAAHQLPQTDLTSLEFVTIDPPSSTDLDQAMYIESRDDGYTVWYAIADVPSFVAAGGELDAETRRRGQTIYAPDGRIPLHPDVIGEEAGSLLADQVRSAYVWRFELDAGAHVTAATVERARVRSRAKLNYEQVQQDIDSGDAAPTLLLLKEVGLKRVELERERGGASLNVPDQEIAHDGRHYFIVTKPPLPVEDWNAQISLMTGMAAARIMLEGRIGILRTMPGPDAEAEAQYRRQTEALGFPWPQDVAYGDYLRSLDTTDPRQLALMHAATTLFRGAGYTPFDGDLPAEQLQAAIAAPYAHTTAPLRRLVDRFVLVICHALCAGEPVPQWARDALDELPKLMAASDQLAGRVDRAALDAVETALLSHRVGEEFDAVVIIGTRNPGNGNGYGTSNGSANGNQGNRGGNGNGKVLVAGRGKGNGNGNGHGNGGQEPYGVVQLSDPPVTARCSGVLEAGATVRVRLSVADIEERRLRFELADG</sequence>